<feature type="transmembrane region" description="Helical" evidence="1">
    <location>
        <begin position="6"/>
        <end position="27"/>
    </location>
</feature>
<dbReference type="EMBL" id="SWCJ01000004">
    <property type="protein sequence ID" value="TKB56010.1"/>
    <property type="molecule type" value="Genomic_DNA"/>
</dbReference>
<dbReference type="Proteomes" id="UP000305675">
    <property type="component" value="Unassembled WGS sequence"/>
</dbReference>
<feature type="transmembrane region" description="Helical" evidence="1">
    <location>
        <begin position="65"/>
        <end position="85"/>
    </location>
</feature>
<organism evidence="2 3">
    <name type="scientific">Ferrimonas aestuarii</name>
    <dbReference type="NCBI Taxonomy" id="2569539"/>
    <lineage>
        <taxon>Bacteria</taxon>
        <taxon>Pseudomonadati</taxon>
        <taxon>Pseudomonadota</taxon>
        <taxon>Gammaproteobacteria</taxon>
        <taxon>Alteromonadales</taxon>
        <taxon>Ferrimonadaceae</taxon>
        <taxon>Ferrimonas</taxon>
    </lineage>
</organism>
<proteinExistence type="predicted"/>
<comment type="caution">
    <text evidence="2">The sequence shown here is derived from an EMBL/GenBank/DDBJ whole genome shotgun (WGS) entry which is preliminary data.</text>
</comment>
<keyword evidence="1" id="KW-0472">Membrane</keyword>
<sequence length="98" mass="11020">MLLILTFINVVAFSLFALSSVATYRDIFGSRPSERRCLLLKWLGSAALVAALGWCLLQMNLGLALLFWFGDMTVVALSLALMLTLRAERKQLRRRQST</sequence>
<gene>
    <name evidence="2" type="ORF">FCL42_07265</name>
</gene>
<dbReference type="Pfam" id="PF11804">
    <property type="entry name" value="DUF3325"/>
    <property type="match status" value="1"/>
</dbReference>
<keyword evidence="1" id="KW-1133">Transmembrane helix</keyword>
<evidence type="ECO:0000313" key="3">
    <source>
        <dbReference type="Proteomes" id="UP000305675"/>
    </source>
</evidence>
<accession>A0A4U1BPX3</accession>
<evidence type="ECO:0000313" key="2">
    <source>
        <dbReference type="EMBL" id="TKB56010.1"/>
    </source>
</evidence>
<dbReference type="RefSeq" id="WP_136862739.1">
    <property type="nucleotide sequence ID" value="NZ_SWCJ01000004.1"/>
</dbReference>
<protein>
    <submittedName>
        <fullName evidence="2">DUF3325 domain-containing protein</fullName>
    </submittedName>
</protein>
<keyword evidence="3" id="KW-1185">Reference proteome</keyword>
<name>A0A4U1BPX3_9GAMM</name>
<evidence type="ECO:0000256" key="1">
    <source>
        <dbReference type="SAM" id="Phobius"/>
    </source>
</evidence>
<reference evidence="2 3" key="1">
    <citation type="submission" date="2019-04" db="EMBL/GenBank/DDBJ databases">
        <authorList>
            <person name="Hwang J.C."/>
        </authorList>
    </citation>
    <scope>NUCLEOTIDE SEQUENCE [LARGE SCALE GENOMIC DNA]</scope>
    <source>
        <strain evidence="2 3">IMCC35002</strain>
    </source>
</reference>
<dbReference type="InterPro" id="IPR021762">
    <property type="entry name" value="DUF3325"/>
</dbReference>
<dbReference type="AlphaFoldDB" id="A0A4U1BPX3"/>
<keyword evidence="1" id="KW-0812">Transmembrane</keyword>
<feature type="transmembrane region" description="Helical" evidence="1">
    <location>
        <begin position="39"/>
        <end position="59"/>
    </location>
</feature>